<dbReference type="EMBL" id="UEYP01000001">
    <property type="protein sequence ID" value="SSC65826.1"/>
    <property type="molecule type" value="Genomic_DNA"/>
</dbReference>
<evidence type="ECO:0000256" key="14">
    <source>
        <dbReference type="ARBA" id="ARBA00049902"/>
    </source>
</evidence>
<evidence type="ECO:0000256" key="10">
    <source>
        <dbReference type="ARBA" id="ARBA00022984"/>
    </source>
</evidence>
<dbReference type="Pfam" id="PF00905">
    <property type="entry name" value="Transpeptidase"/>
    <property type="match status" value="1"/>
</dbReference>
<evidence type="ECO:0000256" key="2">
    <source>
        <dbReference type="ARBA" id="ARBA00007090"/>
    </source>
</evidence>
<comment type="catalytic activity">
    <reaction evidence="14">
        <text>[GlcNAc-(1-&gt;4)-Mur2Ac(oyl-L-Ala-gamma-D-Glu-L-Lys-D-Ala-D-Ala)](n)-di-trans,octa-cis-undecaprenyl diphosphate + beta-D-GlcNAc-(1-&gt;4)-Mur2Ac(oyl-L-Ala-gamma-D-Glu-L-Lys-D-Ala-D-Ala)-di-trans,octa-cis-undecaprenyl diphosphate = [GlcNAc-(1-&gt;4)-Mur2Ac(oyl-L-Ala-gamma-D-Glu-L-Lys-D-Ala-D-Ala)](n+1)-di-trans,octa-cis-undecaprenyl diphosphate + di-trans,octa-cis-undecaprenyl diphosphate + H(+)</text>
        <dbReference type="Rhea" id="RHEA:23708"/>
        <dbReference type="Rhea" id="RHEA-COMP:9602"/>
        <dbReference type="Rhea" id="RHEA-COMP:9603"/>
        <dbReference type="ChEBI" id="CHEBI:15378"/>
        <dbReference type="ChEBI" id="CHEBI:58405"/>
        <dbReference type="ChEBI" id="CHEBI:60033"/>
        <dbReference type="ChEBI" id="CHEBI:78435"/>
        <dbReference type="EC" id="2.4.99.28"/>
    </reaction>
</comment>
<accession>A0A376ADD8</accession>
<evidence type="ECO:0000256" key="16">
    <source>
        <dbReference type="SAM" id="Phobius"/>
    </source>
</evidence>
<evidence type="ECO:0000256" key="4">
    <source>
        <dbReference type="ARBA" id="ARBA00022645"/>
    </source>
</evidence>
<dbReference type="GO" id="GO:0008360">
    <property type="term" value="P:regulation of cell shape"/>
    <property type="evidence" value="ECO:0007669"/>
    <property type="project" value="UniProtKB-KW"/>
</dbReference>
<evidence type="ECO:0000256" key="3">
    <source>
        <dbReference type="ARBA" id="ARBA00007739"/>
    </source>
</evidence>
<dbReference type="GO" id="GO:0008955">
    <property type="term" value="F:peptidoglycan glycosyltransferase activity"/>
    <property type="evidence" value="ECO:0007669"/>
    <property type="project" value="UniProtKB-EC"/>
</dbReference>
<dbReference type="Pfam" id="PF00912">
    <property type="entry name" value="Transgly"/>
    <property type="match status" value="1"/>
</dbReference>
<evidence type="ECO:0000259" key="17">
    <source>
        <dbReference type="Pfam" id="PF00905"/>
    </source>
</evidence>
<keyword evidence="5" id="KW-0645">Protease</keyword>
<dbReference type="SUPFAM" id="SSF56601">
    <property type="entry name" value="beta-lactamase/transpeptidase-like"/>
    <property type="match status" value="1"/>
</dbReference>
<keyword evidence="7" id="KW-0808">Transferase</keyword>
<keyword evidence="6" id="KW-0328">Glycosyltransferase</keyword>
<evidence type="ECO:0000256" key="9">
    <source>
        <dbReference type="ARBA" id="ARBA00022960"/>
    </source>
</evidence>
<dbReference type="InterPro" id="IPR036950">
    <property type="entry name" value="PBP_transglycosylase"/>
</dbReference>
<evidence type="ECO:0000313" key="19">
    <source>
        <dbReference type="EMBL" id="SSC65826.1"/>
    </source>
</evidence>
<sequence length="759" mass="81337">MASRGKSRERVEPTFEEEDERDDELRVDAGDRIGGKRTGRSTKAKTGKTAKVAPKSRSSGRGRGKAKRSSGGLSGLIGRLIYWCIVLGIWGAIGVGGIVMYYGARMPSASSWSIPERPPNLKVVSVEGTVIANRGATGGEALALEDMSPFIPQAVIAIEDRRFYSHFGVDPLGLARAVVTNLASGRTVQGGSTLTQQLAKNLFLSPERTIERKIQEVLLSFWLEHKFTKDQILAMYLNRVYFGSNAYGVEAASRRYFSKSARDVNLGEAALLAGLLKAPSRLSPARDPEAAEARAQVVLGAMREEGFISDDEIKTAMSQPPTTAKRYWTGAGQYVADMVLDETKRLIGTISEDLVVETTIDMTLEKKAEAVIVESLEAEGDKLKASQAALVSIDGTGAIRALVGGKDYAESQFNRAVKARRQPGSAFKPFVYAAALETGVRPESTRNDAPVRIGNWTPENYDEKYRGPVTISHALANSLNTIAAQLVMEVGPDHVIKLAHRLGIESELQSNASIALGTSEVSLLELTAAYAPFMNGGYKATPHIIRRISTAEGKVLYENDYAEPPRVLGEPVVAAMNRMLKGVITDGTGKKARLDGWEAAGKSGTTQSFRDALFVGYTSNLTTGVWFGNDDGQSMKKVTGGGLPAKAWHDFMTAAHAGLTPVPLAGEGYVEPQAQPMTIGTILSDVFSGGEKRYPAAPNAPAVRQEEVPRAGRPPAEIPQADPYQQGAGGPVPPADVGAPSPVQPASRRTTLLDIIMGQ</sequence>
<dbReference type="InterPro" id="IPR001264">
    <property type="entry name" value="Glyco_trans_51"/>
</dbReference>
<keyword evidence="9" id="KW-0133">Cell shape</keyword>
<evidence type="ECO:0000256" key="1">
    <source>
        <dbReference type="ARBA" id="ARBA00004752"/>
    </source>
</evidence>
<keyword evidence="12" id="KW-0961">Cell wall biogenesis/degradation</keyword>
<dbReference type="GO" id="GO:0008658">
    <property type="term" value="F:penicillin binding"/>
    <property type="evidence" value="ECO:0007669"/>
    <property type="project" value="InterPro"/>
</dbReference>
<evidence type="ECO:0000256" key="11">
    <source>
        <dbReference type="ARBA" id="ARBA00023268"/>
    </source>
</evidence>
<feature type="compositionally biased region" description="Basic residues" evidence="15">
    <location>
        <begin position="58"/>
        <end position="68"/>
    </location>
</feature>
<keyword evidence="16" id="KW-0812">Transmembrane</keyword>
<keyword evidence="11" id="KW-0511">Multifunctional enzyme</keyword>
<dbReference type="FunFam" id="1.10.3810.10:FF:000001">
    <property type="entry name" value="Penicillin-binding protein 1A"/>
    <property type="match status" value="1"/>
</dbReference>
<organism evidence="19 20">
    <name type="scientific">Ciceribacter selenitireducens ATCC BAA-1503</name>
    <dbReference type="NCBI Taxonomy" id="1336235"/>
    <lineage>
        <taxon>Bacteria</taxon>
        <taxon>Pseudomonadati</taxon>
        <taxon>Pseudomonadota</taxon>
        <taxon>Alphaproteobacteria</taxon>
        <taxon>Hyphomicrobiales</taxon>
        <taxon>Rhizobiaceae</taxon>
        <taxon>Ciceribacter</taxon>
    </lineage>
</organism>
<evidence type="ECO:0000256" key="12">
    <source>
        <dbReference type="ARBA" id="ARBA00023316"/>
    </source>
</evidence>
<gene>
    <name evidence="19" type="ORF">RHIZ70_1534</name>
</gene>
<feature type="compositionally biased region" description="Basic residues" evidence="15">
    <location>
        <begin position="35"/>
        <end position="48"/>
    </location>
</feature>
<dbReference type="InterPro" id="IPR012338">
    <property type="entry name" value="Beta-lactam/transpept-like"/>
</dbReference>
<dbReference type="InterPro" id="IPR023346">
    <property type="entry name" value="Lysozyme-like_dom_sf"/>
</dbReference>
<dbReference type="GO" id="GO:0071555">
    <property type="term" value="P:cell wall organization"/>
    <property type="evidence" value="ECO:0007669"/>
    <property type="project" value="UniProtKB-KW"/>
</dbReference>
<feature type="compositionally biased region" description="Basic and acidic residues" evidence="15">
    <location>
        <begin position="1"/>
        <end position="13"/>
    </location>
</feature>
<evidence type="ECO:0000256" key="15">
    <source>
        <dbReference type="SAM" id="MobiDB-lite"/>
    </source>
</evidence>
<comment type="catalytic activity">
    <reaction evidence="13">
        <text>Preferential cleavage: (Ac)2-L-Lys-D-Ala-|-D-Ala. Also transpeptidation of peptidyl-alanyl moieties that are N-acyl substituents of D-alanine.</text>
        <dbReference type="EC" id="3.4.16.4"/>
    </reaction>
</comment>
<evidence type="ECO:0000313" key="20">
    <source>
        <dbReference type="Proteomes" id="UP000254764"/>
    </source>
</evidence>
<proteinExistence type="inferred from homology"/>
<dbReference type="SUPFAM" id="SSF53955">
    <property type="entry name" value="Lysozyme-like"/>
    <property type="match status" value="1"/>
</dbReference>
<dbReference type="Gene3D" id="3.40.710.10">
    <property type="entry name" value="DD-peptidase/beta-lactamase superfamily"/>
    <property type="match status" value="1"/>
</dbReference>
<comment type="similarity">
    <text evidence="3">In the N-terminal section; belongs to the glycosyltransferase 51 family.</text>
</comment>
<keyword evidence="16" id="KW-0472">Membrane</keyword>
<evidence type="ECO:0000256" key="6">
    <source>
        <dbReference type="ARBA" id="ARBA00022676"/>
    </source>
</evidence>
<evidence type="ECO:0000259" key="18">
    <source>
        <dbReference type="Pfam" id="PF00912"/>
    </source>
</evidence>
<evidence type="ECO:0000256" key="8">
    <source>
        <dbReference type="ARBA" id="ARBA00022801"/>
    </source>
</evidence>
<feature type="region of interest" description="Disordered" evidence="15">
    <location>
        <begin position="1"/>
        <end position="71"/>
    </location>
</feature>
<dbReference type="UniPathway" id="UPA00219"/>
<evidence type="ECO:0000256" key="13">
    <source>
        <dbReference type="ARBA" id="ARBA00034000"/>
    </source>
</evidence>
<keyword evidence="16" id="KW-1133">Transmembrane helix</keyword>
<dbReference type="GO" id="GO:0009002">
    <property type="term" value="F:serine-type D-Ala-D-Ala carboxypeptidase activity"/>
    <property type="evidence" value="ECO:0007669"/>
    <property type="project" value="UniProtKB-EC"/>
</dbReference>
<feature type="domain" description="Penicillin-binding protein transpeptidase" evidence="17">
    <location>
        <begin position="395"/>
        <end position="619"/>
    </location>
</feature>
<dbReference type="InterPro" id="IPR050396">
    <property type="entry name" value="Glycosyltr_51/Transpeptidase"/>
</dbReference>
<evidence type="ECO:0000256" key="5">
    <source>
        <dbReference type="ARBA" id="ARBA00022670"/>
    </source>
</evidence>
<feature type="compositionally biased region" description="Basic and acidic residues" evidence="15">
    <location>
        <begin position="23"/>
        <end position="34"/>
    </location>
</feature>
<keyword evidence="10" id="KW-0573">Peptidoglycan synthesis</keyword>
<comment type="similarity">
    <text evidence="2">In the C-terminal section; belongs to the transpeptidase family.</text>
</comment>
<feature type="transmembrane region" description="Helical" evidence="16">
    <location>
        <begin position="80"/>
        <end position="104"/>
    </location>
</feature>
<reference evidence="20" key="1">
    <citation type="submission" date="2018-07" db="EMBL/GenBank/DDBJ databases">
        <authorList>
            <person name="Peiro R."/>
            <person name="Begona"/>
            <person name="Cbmso G."/>
            <person name="Lopez M."/>
            <person name="Gonzalez S."/>
        </authorList>
    </citation>
    <scope>NUCLEOTIDE SEQUENCE [LARGE SCALE GENOMIC DNA]</scope>
</reference>
<feature type="domain" description="Glycosyl transferase family 51" evidence="18">
    <location>
        <begin position="136"/>
        <end position="302"/>
    </location>
</feature>
<keyword evidence="4" id="KW-0121">Carboxypeptidase</keyword>
<dbReference type="Proteomes" id="UP000254764">
    <property type="component" value="Unassembled WGS sequence"/>
</dbReference>
<keyword evidence="20" id="KW-1185">Reference proteome</keyword>
<dbReference type="PANTHER" id="PTHR32282:SF33">
    <property type="entry name" value="PEPTIDOGLYCAN GLYCOSYLTRANSFERASE"/>
    <property type="match status" value="1"/>
</dbReference>
<evidence type="ECO:0000256" key="7">
    <source>
        <dbReference type="ARBA" id="ARBA00022679"/>
    </source>
</evidence>
<dbReference type="PANTHER" id="PTHR32282">
    <property type="entry name" value="BINDING PROTEIN TRANSPEPTIDASE, PUTATIVE-RELATED"/>
    <property type="match status" value="1"/>
</dbReference>
<comment type="pathway">
    <text evidence="1">Cell wall biogenesis; peptidoglycan biosynthesis.</text>
</comment>
<dbReference type="STRING" id="1336235.GCA_000518785_03221"/>
<dbReference type="GO" id="GO:0009252">
    <property type="term" value="P:peptidoglycan biosynthetic process"/>
    <property type="evidence" value="ECO:0007669"/>
    <property type="project" value="UniProtKB-UniPathway"/>
</dbReference>
<dbReference type="AlphaFoldDB" id="A0A376ADD8"/>
<keyword evidence="8" id="KW-0378">Hydrolase</keyword>
<dbReference type="Gene3D" id="1.10.3810.10">
    <property type="entry name" value="Biosynthetic peptidoglycan transglycosylase-like"/>
    <property type="match status" value="1"/>
</dbReference>
<dbReference type="NCBIfam" id="TIGR02074">
    <property type="entry name" value="PBP_1a_fam"/>
    <property type="match status" value="1"/>
</dbReference>
<dbReference type="OrthoDB" id="9766909at2"/>
<feature type="region of interest" description="Disordered" evidence="15">
    <location>
        <begin position="693"/>
        <end position="759"/>
    </location>
</feature>
<dbReference type="GO" id="GO:0030288">
    <property type="term" value="C:outer membrane-bounded periplasmic space"/>
    <property type="evidence" value="ECO:0007669"/>
    <property type="project" value="TreeGrafter"/>
</dbReference>
<name>A0A376ADD8_9HYPH</name>
<dbReference type="InterPro" id="IPR001460">
    <property type="entry name" value="PCN-bd_Tpept"/>
</dbReference>
<dbReference type="GO" id="GO:0006508">
    <property type="term" value="P:proteolysis"/>
    <property type="evidence" value="ECO:0007669"/>
    <property type="project" value="UniProtKB-KW"/>
</dbReference>
<dbReference type="RefSeq" id="WP_115668856.1">
    <property type="nucleotide sequence ID" value="NZ_UEYP01000001.1"/>
</dbReference>
<protein>
    <submittedName>
        <fullName evidence="19">Uncharacterized protein</fullName>
    </submittedName>
</protein>